<dbReference type="PROSITE" id="PS50043">
    <property type="entry name" value="HTH_LUXR_2"/>
    <property type="match status" value="1"/>
</dbReference>
<dbReference type="PANTHER" id="PTHR44688">
    <property type="entry name" value="DNA-BINDING TRANSCRIPTIONAL ACTIVATOR DEVR_DOSR"/>
    <property type="match status" value="1"/>
</dbReference>
<accession>A0A3P3UAV5</accession>
<gene>
    <name evidence="5" type="ORF">EHV15_07745</name>
</gene>
<reference evidence="5 6" key="1">
    <citation type="submission" date="2018-11" db="EMBL/GenBank/DDBJ databases">
        <title>Genome sequencing of Paenibacillus sp. KCOM 3021 (= ChDC PVNT-B20).</title>
        <authorList>
            <person name="Kook J.-K."/>
            <person name="Park S.-N."/>
            <person name="Lim Y.K."/>
        </authorList>
    </citation>
    <scope>NUCLEOTIDE SEQUENCE [LARGE SCALE GENOMIC DNA]</scope>
    <source>
        <strain evidence="5 6">KCOM 3021</strain>
    </source>
</reference>
<dbReference type="InterPro" id="IPR036388">
    <property type="entry name" value="WH-like_DNA-bd_sf"/>
</dbReference>
<dbReference type="Gene3D" id="1.10.10.10">
    <property type="entry name" value="Winged helix-like DNA-binding domain superfamily/Winged helix DNA-binding domain"/>
    <property type="match status" value="1"/>
</dbReference>
<keyword evidence="1" id="KW-0805">Transcription regulation</keyword>
<dbReference type="EMBL" id="RRCN01000001">
    <property type="protein sequence ID" value="RRJ67470.1"/>
    <property type="molecule type" value="Genomic_DNA"/>
</dbReference>
<name>A0A3P3UAV5_9BACL</name>
<evidence type="ECO:0000259" key="4">
    <source>
        <dbReference type="PROSITE" id="PS50043"/>
    </source>
</evidence>
<dbReference type="Proteomes" id="UP000267017">
    <property type="component" value="Unassembled WGS sequence"/>
</dbReference>
<evidence type="ECO:0000256" key="3">
    <source>
        <dbReference type="ARBA" id="ARBA00023163"/>
    </source>
</evidence>
<protein>
    <recommendedName>
        <fullName evidence="4">HTH luxR-type domain-containing protein</fullName>
    </recommendedName>
</protein>
<sequence length="140" mass="15923">MIDHQLMAVTAIIGIAQIREAEGRPDLAAECYREALRLADGLPHPAIKEAQMGLERMRSVTEFGMKDSRIEPLSQREIEVLQLIAQGLSNREIAEKLFLALDTVKGHNRRIFEKLHVQRRTEAIARARELKLLINTPKPH</sequence>
<dbReference type="InterPro" id="IPR016032">
    <property type="entry name" value="Sig_transdc_resp-reg_C-effctor"/>
</dbReference>
<keyword evidence="2" id="KW-0238">DNA-binding</keyword>
<feature type="domain" description="HTH luxR-type" evidence="4">
    <location>
        <begin position="66"/>
        <end position="131"/>
    </location>
</feature>
<dbReference type="SMART" id="SM00421">
    <property type="entry name" value="HTH_LUXR"/>
    <property type="match status" value="1"/>
</dbReference>
<dbReference type="SUPFAM" id="SSF46894">
    <property type="entry name" value="C-terminal effector domain of the bipartite response regulators"/>
    <property type="match status" value="1"/>
</dbReference>
<dbReference type="GO" id="GO:0003677">
    <property type="term" value="F:DNA binding"/>
    <property type="evidence" value="ECO:0007669"/>
    <property type="project" value="UniProtKB-KW"/>
</dbReference>
<evidence type="ECO:0000256" key="1">
    <source>
        <dbReference type="ARBA" id="ARBA00023015"/>
    </source>
</evidence>
<evidence type="ECO:0000313" key="5">
    <source>
        <dbReference type="EMBL" id="RRJ67470.1"/>
    </source>
</evidence>
<keyword evidence="3" id="KW-0804">Transcription</keyword>
<dbReference type="PROSITE" id="PS00622">
    <property type="entry name" value="HTH_LUXR_1"/>
    <property type="match status" value="1"/>
</dbReference>
<dbReference type="AlphaFoldDB" id="A0A3P3UAV5"/>
<dbReference type="CDD" id="cd06170">
    <property type="entry name" value="LuxR_C_like"/>
    <property type="match status" value="1"/>
</dbReference>
<evidence type="ECO:0000313" key="6">
    <source>
        <dbReference type="Proteomes" id="UP000267017"/>
    </source>
</evidence>
<comment type="caution">
    <text evidence="5">The sequence shown here is derived from an EMBL/GenBank/DDBJ whole genome shotgun (WGS) entry which is preliminary data.</text>
</comment>
<dbReference type="PANTHER" id="PTHR44688:SF16">
    <property type="entry name" value="DNA-BINDING TRANSCRIPTIONAL ACTIVATOR DEVR_DOSR"/>
    <property type="match status" value="1"/>
</dbReference>
<dbReference type="InterPro" id="IPR000792">
    <property type="entry name" value="Tscrpt_reg_LuxR_C"/>
</dbReference>
<keyword evidence="6" id="KW-1185">Reference proteome</keyword>
<evidence type="ECO:0000256" key="2">
    <source>
        <dbReference type="ARBA" id="ARBA00023125"/>
    </source>
</evidence>
<proteinExistence type="predicted"/>
<dbReference type="Pfam" id="PF00196">
    <property type="entry name" value="GerE"/>
    <property type="match status" value="1"/>
</dbReference>
<dbReference type="GO" id="GO:0006355">
    <property type="term" value="P:regulation of DNA-templated transcription"/>
    <property type="evidence" value="ECO:0007669"/>
    <property type="project" value="InterPro"/>
</dbReference>
<dbReference type="OrthoDB" id="1137593at2"/>
<organism evidence="5 6">
    <name type="scientific">Paenibacillus oralis</name>
    <dbReference type="NCBI Taxonomy" id="2490856"/>
    <lineage>
        <taxon>Bacteria</taxon>
        <taxon>Bacillati</taxon>
        <taxon>Bacillota</taxon>
        <taxon>Bacilli</taxon>
        <taxon>Bacillales</taxon>
        <taxon>Paenibacillaceae</taxon>
        <taxon>Paenibacillus</taxon>
    </lineage>
</organism>
<dbReference type="PRINTS" id="PR00038">
    <property type="entry name" value="HTHLUXR"/>
</dbReference>